<gene>
    <name evidence="5" type="ORF">ACFSYC_05680</name>
</gene>
<evidence type="ECO:0000256" key="3">
    <source>
        <dbReference type="ARBA" id="ARBA00023163"/>
    </source>
</evidence>
<comment type="caution">
    <text evidence="5">The sequence shown here is derived from an EMBL/GenBank/DDBJ whole genome shotgun (WGS) entry which is preliminary data.</text>
</comment>
<accession>A0ABW5XM31</accession>
<keyword evidence="3" id="KW-0804">Transcription</keyword>
<dbReference type="SUPFAM" id="SSF46785">
    <property type="entry name" value="Winged helix' DNA-binding domain"/>
    <property type="match status" value="1"/>
</dbReference>
<dbReference type="PANTHER" id="PTHR42756:SF1">
    <property type="entry name" value="TRANSCRIPTIONAL REPRESSOR OF EMRAB OPERON"/>
    <property type="match status" value="1"/>
</dbReference>
<dbReference type="SMART" id="SM00347">
    <property type="entry name" value="HTH_MARR"/>
    <property type="match status" value="1"/>
</dbReference>
<dbReference type="PRINTS" id="PR00598">
    <property type="entry name" value="HTHMARR"/>
</dbReference>
<evidence type="ECO:0000256" key="2">
    <source>
        <dbReference type="ARBA" id="ARBA00023125"/>
    </source>
</evidence>
<name>A0ABW5XM31_9SPHI</name>
<keyword evidence="6" id="KW-1185">Reference proteome</keyword>
<dbReference type="Gene3D" id="1.10.10.10">
    <property type="entry name" value="Winged helix-like DNA-binding domain superfamily/Winged helix DNA-binding domain"/>
    <property type="match status" value="1"/>
</dbReference>
<organism evidence="5 6">
    <name type="scientific">Mucilaginibacter antarcticus</name>
    <dbReference type="NCBI Taxonomy" id="1855725"/>
    <lineage>
        <taxon>Bacteria</taxon>
        <taxon>Pseudomonadati</taxon>
        <taxon>Bacteroidota</taxon>
        <taxon>Sphingobacteriia</taxon>
        <taxon>Sphingobacteriales</taxon>
        <taxon>Sphingobacteriaceae</taxon>
        <taxon>Mucilaginibacter</taxon>
    </lineage>
</organism>
<evidence type="ECO:0000313" key="5">
    <source>
        <dbReference type="EMBL" id="MFD2864173.1"/>
    </source>
</evidence>
<reference evidence="6" key="1">
    <citation type="journal article" date="2019" name="Int. J. Syst. Evol. Microbiol.">
        <title>The Global Catalogue of Microorganisms (GCM) 10K type strain sequencing project: providing services to taxonomists for standard genome sequencing and annotation.</title>
        <authorList>
            <consortium name="The Broad Institute Genomics Platform"/>
            <consortium name="The Broad Institute Genome Sequencing Center for Infectious Disease"/>
            <person name="Wu L."/>
            <person name="Ma J."/>
        </authorList>
    </citation>
    <scope>NUCLEOTIDE SEQUENCE [LARGE SCALE GENOMIC DNA]</scope>
    <source>
        <strain evidence="6">KCTC 52232</strain>
    </source>
</reference>
<evidence type="ECO:0000259" key="4">
    <source>
        <dbReference type="PROSITE" id="PS50995"/>
    </source>
</evidence>
<keyword evidence="1" id="KW-0805">Transcription regulation</keyword>
<protein>
    <submittedName>
        <fullName evidence="5">MarR family winged helix-turn-helix transcriptional regulator</fullName>
    </submittedName>
</protein>
<sequence>MSLLMKVKLIEPVSRKLIVLGKAYLDVLSSHMEHLDMDKYYYALTVIYHHDGGLTQNALAGILGKDKSVIVKIIDTLAGKGFVNRQKNPADRRQHLLVVTDKAKKAVPLIIAEFERMNRSAAKGISVSEMEIFENVLGKMKMNLSEFRNTENRKILSK</sequence>
<dbReference type="InterPro" id="IPR036390">
    <property type="entry name" value="WH_DNA-bd_sf"/>
</dbReference>
<dbReference type="EMBL" id="JBHUON010000004">
    <property type="protein sequence ID" value="MFD2864173.1"/>
    <property type="molecule type" value="Genomic_DNA"/>
</dbReference>
<feature type="domain" description="HTH marR-type" evidence="4">
    <location>
        <begin position="10"/>
        <end position="142"/>
    </location>
</feature>
<evidence type="ECO:0000256" key="1">
    <source>
        <dbReference type="ARBA" id="ARBA00023015"/>
    </source>
</evidence>
<dbReference type="Proteomes" id="UP001597601">
    <property type="component" value="Unassembled WGS sequence"/>
</dbReference>
<dbReference type="RefSeq" id="WP_377124432.1">
    <property type="nucleotide sequence ID" value="NZ_JBHUHN010000001.1"/>
</dbReference>
<dbReference type="InterPro" id="IPR000835">
    <property type="entry name" value="HTH_MarR-typ"/>
</dbReference>
<dbReference type="PROSITE" id="PS50995">
    <property type="entry name" value="HTH_MARR_2"/>
    <property type="match status" value="1"/>
</dbReference>
<dbReference type="Pfam" id="PF01047">
    <property type="entry name" value="MarR"/>
    <property type="match status" value="1"/>
</dbReference>
<dbReference type="InterPro" id="IPR036388">
    <property type="entry name" value="WH-like_DNA-bd_sf"/>
</dbReference>
<evidence type="ECO:0000313" key="6">
    <source>
        <dbReference type="Proteomes" id="UP001597601"/>
    </source>
</evidence>
<dbReference type="PANTHER" id="PTHR42756">
    <property type="entry name" value="TRANSCRIPTIONAL REGULATOR, MARR"/>
    <property type="match status" value="1"/>
</dbReference>
<proteinExistence type="predicted"/>
<keyword evidence="2" id="KW-0238">DNA-binding</keyword>